<name>A0A133KXG2_HEYCO</name>
<keyword evidence="6 7" id="KW-0472">Membrane</keyword>
<comment type="subcellular location">
    <subcellularLocation>
        <location evidence="1">Cell membrane</location>
        <topology evidence="1">Multi-pass membrane protein</topology>
    </subcellularLocation>
</comment>
<dbReference type="AlphaFoldDB" id="A0A133KXG2"/>
<dbReference type="InterPro" id="IPR050882">
    <property type="entry name" value="Prepilin_peptidase/N-MTase"/>
</dbReference>
<feature type="transmembrane region" description="Helical" evidence="7">
    <location>
        <begin position="6"/>
        <end position="25"/>
    </location>
</feature>
<comment type="similarity">
    <text evidence="2">Belongs to the peptidase A24 family.</text>
</comment>
<dbReference type="Gene3D" id="1.20.120.1220">
    <property type="match status" value="1"/>
</dbReference>
<dbReference type="Proteomes" id="UP000070376">
    <property type="component" value="Unassembled WGS sequence"/>
</dbReference>
<feature type="domain" description="Prepilin type IV endopeptidase peptidase" evidence="8">
    <location>
        <begin position="104"/>
        <end position="208"/>
    </location>
</feature>
<accession>A0A133KXG2</accession>
<feature type="transmembrane region" description="Helical" evidence="7">
    <location>
        <begin position="74"/>
        <end position="94"/>
    </location>
</feature>
<feature type="transmembrane region" description="Helical" evidence="7">
    <location>
        <begin position="227"/>
        <end position="247"/>
    </location>
</feature>
<dbReference type="GO" id="GO:0004190">
    <property type="term" value="F:aspartic-type endopeptidase activity"/>
    <property type="evidence" value="ECO:0007669"/>
    <property type="project" value="InterPro"/>
</dbReference>
<sequence>MHGLWTAYFAALGMVFGSFYNVIGLRVPNHESIIRPGSHCPKCGHSLSWNENIPVLSFLILRGRCRSCRAPISPIYPVFEALTGGLFACSFYRFGWSLEFLLAILFISLLVIITVSDLAYMLIPDKVLFPFAAAIAAVRLFHPASLWWSAWLGAVFGFCLLYLIAFFTKGAMGGGDIKLFFVIGLVLGIEKTFLAFFLACLFGALYGVGLMAAGKFKKRKPVPFGPFIAIGALTAYFFGNSLIGMYLRFSGLG</sequence>
<evidence type="ECO:0000259" key="8">
    <source>
        <dbReference type="Pfam" id="PF01478"/>
    </source>
</evidence>
<evidence type="ECO:0000256" key="3">
    <source>
        <dbReference type="ARBA" id="ARBA00022475"/>
    </source>
</evidence>
<evidence type="ECO:0000256" key="6">
    <source>
        <dbReference type="ARBA" id="ARBA00023136"/>
    </source>
</evidence>
<dbReference type="RefSeq" id="WP_061086573.1">
    <property type="nucleotide sequence ID" value="NZ_KQ955811.1"/>
</dbReference>
<dbReference type="PATRIC" id="fig|1398.22.peg.975"/>
<comment type="caution">
    <text evidence="10">The sequence shown here is derived from an EMBL/GenBank/DDBJ whole genome shotgun (WGS) entry which is preliminary data.</text>
</comment>
<feature type="transmembrane region" description="Helical" evidence="7">
    <location>
        <begin position="148"/>
        <end position="167"/>
    </location>
</feature>
<dbReference type="InterPro" id="IPR000045">
    <property type="entry name" value="Prepilin_IV_endopep_pep"/>
</dbReference>
<keyword evidence="5 7" id="KW-1133">Transmembrane helix</keyword>
<evidence type="ECO:0000256" key="1">
    <source>
        <dbReference type="ARBA" id="ARBA00004651"/>
    </source>
</evidence>
<organism evidence="10 11">
    <name type="scientific">Heyndrickxia coagulans</name>
    <name type="common">Weizmannia coagulans</name>
    <dbReference type="NCBI Taxonomy" id="1398"/>
    <lineage>
        <taxon>Bacteria</taxon>
        <taxon>Bacillati</taxon>
        <taxon>Bacillota</taxon>
        <taxon>Bacilli</taxon>
        <taxon>Bacillales</taxon>
        <taxon>Bacillaceae</taxon>
        <taxon>Heyndrickxia</taxon>
    </lineage>
</organism>
<dbReference type="Pfam" id="PF01478">
    <property type="entry name" value="Peptidase_A24"/>
    <property type="match status" value="1"/>
</dbReference>
<feature type="transmembrane region" description="Helical" evidence="7">
    <location>
        <begin position="100"/>
        <end position="120"/>
    </location>
</feature>
<evidence type="ECO:0000313" key="11">
    <source>
        <dbReference type="Proteomes" id="UP000070376"/>
    </source>
</evidence>
<protein>
    <submittedName>
        <fullName evidence="10">Bacterial peptidase A24 protein</fullName>
    </submittedName>
</protein>
<dbReference type="InterPro" id="IPR010627">
    <property type="entry name" value="Prepilin_pept_A24_N"/>
</dbReference>
<evidence type="ECO:0000256" key="4">
    <source>
        <dbReference type="ARBA" id="ARBA00022692"/>
    </source>
</evidence>
<reference evidence="11" key="1">
    <citation type="submission" date="2016-01" db="EMBL/GenBank/DDBJ databases">
        <authorList>
            <person name="Mitreva M."/>
            <person name="Pepin K.H."/>
            <person name="Mihindukulasuriya K.A."/>
            <person name="Fulton R."/>
            <person name="Fronick C."/>
            <person name="O'Laughlin M."/>
            <person name="Miner T."/>
            <person name="Herter B."/>
            <person name="Rosa B.A."/>
            <person name="Cordes M."/>
            <person name="Tomlinson C."/>
            <person name="Wollam A."/>
            <person name="Palsikar V.B."/>
            <person name="Mardis E.R."/>
            <person name="Wilson R.K."/>
        </authorList>
    </citation>
    <scope>NUCLEOTIDE SEQUENCE [LARGE SCALE GENOMIC DNA]</scope>
    <source>
        <strain evidence="11">GED7749B</strain>
    </source>
</reference>
<evidence type="ECO:0000256" key="2">
    <source>
        <dbReference type="ARBA" id="ARBA00005801"/>
    </source>
</evidence>
<dbReference type="EMBL" id="LRPN01000032">
    <property type="protein sequence ID" value="KWZ84177.1"/>
    <property type="molecule type" value="Genomic_DNA"/>
</dbReference>
<dbReference type="GO" id="GO:0005886">
    <property type="term" value="C:plasma membrane"/>
    <property type="evidence" value="ECO:0007669"/>
    <property type="project" value="UniProtKB-SubCell"/>
</dbReference>
<keyword evidence="3" id="KW-1003">Cell membrane</keyword>
<evidence type="ECO:0000256" key="7">
    <source>
        <dbReference type="SAM" id="Phobius"/>
    </source>
</evidence>
<dbReference type="Pfam" id="PF06750">
    <property type="entry name" value="A24_N_bact"/>
    <property type="match status" value="1"/>
</dbReference>
<evidence type="ECO:0000256" key="5">
    <source>
        <dbReference type="ARBA" id="ARBA00022989"/>
    </source>
</evidence>
<gene>
    <name evidence="10" type="ORF">HMPREF3213_00966</name>
</gene>
<keyword evidence="4 7" id="KW-0812">Transmembrane</keyword>
<evidence type="ECO:0000259" key="9">
    <source>
        <dbReference type="Pfam" id="PF06750"/>
    </source>
</evidence>
<proteinExistence type="inferred from homology"/>
<feature type="transmembrane region" description="Helical" evidence="7">
    <location>
        <begin position="179"/>
        <end position="207"/>
    </location>
</feature>
<dbReference type="PANTHER" id="PTHR30487">
    <property type="entry name" value="TYPE 4 PREPILIN-LIKE PROTEINS LEADER PEPTIDE-PROCESSING ENZYME"/>
    <property type="match status" value="1"/>
</dbReference>
<evidence type="ECO:0000313" key="10">
    <source>
        <dbReference type="EMBL" id="KWZ84177.1"/>
    </source>
</evidence>
<feature type="domain" description="Prepilin peptidase A24 N-terminal" evidence="9">
    <location>
        <begin position="12"/>
        <end position="94"/>
    </location>
</feature>
<dbReference type="PANTHER" id="PTHR30487:SF0">
    <property type="entry name" value="PREPILIN LEADER PEPTIDASE_N-METHYLTRANSFERASE-RELATED"/>
    <property type="match status" value="1"/>
</dbReference>
<dbReference type="GO" id="GO:0006465">
    <property type="term" value="P:signal peptide processing"/>
    <property type="evidence" value="ECO:0007669"/>
    <property type="project" value="TreeGrafter"/>
</dbReference>